<dbReference type="STRING" id="50990.A0A4Y7PR29"/>
<dbReference type="OrthoDB" id="2890556at2759"/>
<dbReference type="Proteomes" id="UP000294933">
    <property type="component" value="Unassembled WGS sequence"/>
</dbReference>
<protein>
    <recommendedName>
        <fullName evidence="3">F-box domain-containing protein</fullName>
    </recommendedName>
</protein>
<dbReference type="EMBL" id="ML170221">
    <property type="protein sequence ID" value="TDL17476.1"/>
    <property type="molecule type" value="Genomic_DNA"/>
</dbReference>
<sequence length="185" mass="20757">MFESVQNGALKLISAPFLVHSDIVSATTCLRDLFEAYNVSTTNDDIKDKAKLDAMVATLREFRALRDHLRPILDAAETTLGALEEICLPHIRKCGINSLPDELIRRIFEVGCGPHDVPLPYFDIPMELSHVCRRFRSIALTLHVSGLSCATGNLFISWRCIWSAQRPRISVYGSFPARQKDSTQI</sequence>
<gene>
    <name evidence="1" type="ORF">BD410DRAFT_549348</name>
</gene>
<reference evidence="1 2" key="1">
    <citation type="submission" date="2018-06" db="EMBL/GenBank/DDBJ databases">
        <title>A transcriptomic atlas of mushroom development highlights an independent origin of complex multicellularity.</title>
        <authorList>
            <consortium name="DOE Joint Genome Institute"/>
            <person name="Krizsan K."/>
            <person name="Almasi E."/>
            <person name="Merenyi Z."/>
            <person name="Sahu N."/>
            <person name="Viragh M."/>
            <person name="Koszo T."/>
            <person name="Mondo S."/>
            <person name="Kiss B."/>
            <person name="Balint B."/>
            <person name="Kues U."/>
            <person name="Barry K."/>
            <person name="Hegedus J.C."/>
            <person name="Henrissat B."/>
            <person name="Johnson J."/>
            <person name="Lipzen A."/>
            <person name="Ohm R."/>
            <person name="Nagy I."/>
            <person name="Pangilinan J."/>
            <person name="Yan J."/>
            <person name="Xiong Y."/>
            <person name="Grigoriev I.V."/>
            <person name="Hibbett D.S."/>
            <person name="Nagy L.G."/>
        </authorList>
    </citation>
    <scope>NUCLEOTIDE SEQUENCE [LARGE SCALE GENOMIC DNA]</scope>
    <source>
        <strain evidence="1 2">SZMC22713</strain>
    </source>
</reference>
<dbReference type="InterPro" id="IPR036047">
    <property type="entry name" value="F-box-like_dom_sf"/>
</dbReference>
<name>A0A4Y7PR29_9AGAM</name>
<dbReference type="Gene3D" id="1.20.1280.50">
    <property type="match status" value="1"/>
</dbReference>
<evidence type="ECO:0000313" key="1">
    <source>
        <dbReference type="EMBL" id="TDL17476.1"/>
    </source>
</evidence>
<organism evidence="1 2">
    <name type="scientific">Rickenella mellea</name>
    <dbReference type="NCBI Taxonomy" id="50990"/>
    <lineage>
        <taxon>Eukaryota</taxon>
        <taxon>Fungi</taxon>
        <taxon>Dikarya</taxon>
        <taxon>Basidiomycota</taxon>
        <taxon>Agaricomycotina</taxon>
        <taxon>Agaricomycetes</taxon>
        <taxon>Hymenochaetales</taxon>
        <taxon>Rickenellaceae</taxon>
        <taxon>Rickenella</taxon>
    </lineage>
</organism>
<dbReference type="SUPFAM" id="SSF81383">
    <property type="entry name" value="F-box domain"/>
    <property type="match status" value="1"/>
</dbReference>
<dbReference type="AlphaFoldDB" id="A0A4Y7PR29"/>
<dbReference type="VEuPathDB" id="FungiDB:BD410DRAFT_549348"/>
<evidence type="ECO:0008006" key="3">
    <source>
        <dbReference type="Google" id="ProtNLM"/>
    </source>
</evidence>
<evidence type="ECO:0000313" key="2">
    <source>
        <dbReference type="Proteomes" id="UP000294933"/>
    </source>
</evidence>
<keyword evidence="2" id="KW-1185">Reference proteome</keyword>
<accession>A0A4Y7PR29</accession>
<proteinExistence type="predicted"/>